<keyword evidence="1" id="KW-0863">Zinc-finger</keyword>
<keyword evidence="1" id="KW-0479">Metal-binding</keyword>
<dbReference type="CDD" id="cd23024">
    <property type="entry name" value="zf-HIT_ZNHIT2-3"/>
    <property type="match status" value="1"/>
</dbReference>
<dbReference type="PANTHER" id="PTHR15555:SF0">
    <property type="entry name" value="ZINC FINGER HIT DOMAIN-CONTAINING PROTEIN 2"/>
    <property type="match status" value="1"/>
</dbReference>
<feature type="compositionally biased region" description="Basic and acidic residues" evidence="2">
    <location>
        <begin position="7"/>
        <end position="24"/>
    </location>
</feature>
<evidence type="ECO:0000256" key="1">
    <source>
        <dbReference type="PROSITE-ProRule" id="PRU00453"/>
    </source>
</evidence>
<protein>
    <recommendedName>
        <fullName evidence="3">HIT-type domain-containing protein</fullName>
    </recommendedName>
</protein>
<dbReference type="InterPro" id="IPR007529">
    <property type="entry name" value="Znf_HIT"/>
</dbReference>
<sequence length="247" mass="28076">MGILDQLKSDVQEVKDQDEEERKPSHASTRTVTTLAPLRSHGNHSSVMTSINDSLCHICSSKLGIYTCPRCLVLYCDLSCYKNSSHSNCSEQFYKESIQQEMKGQDQRSDKGEEQDIRQMITILNKFEITIGETSDEKPDAEEQPNTADNVTTDRGWKYILPQNLADKKRQVEMEIEIEQRSLKAFPSDKQSKIEIKSEALTAEEEASLEELVEGASVQQLWELLTPEQREEFAKIAKTNGIARDDN</sequence>
<name>A0A1E3PCX1_9ASCO</name>
<dbReference type="PANTHER" id="PTHR15555">
    <property type="entry name" value="ZINC FINGER HIT DOMAIN CONTAINING PROTEIN 2 PROTEIN FON -RELATED"/>
    <property type="match status" value="1"/>
</dbReference>
<feature type="domain" description="HIT-type" evidence="3">
    <location>
        <begin position="56"/>
        <end position="89"/>
    </location>
</feature>
<dbReference type="Gene3D" id="3.30.60.190">
    <property type="match status" value="1"/>
</dbReference>
<accession>A0A1E3PCX1</accession>
<dbReference type="Proteomes" id="UP000095009">
    <property type="component" value="Unassembled WGS sequence"/>
</dbReference>
<evidence type="ECO:0000313" key="4">
    <source>
        <dbReference type="EMBL" id="ODQ63211.1"/>
    </source>
</evidence>
<evidence type="ECO:0000259" key="3">
    <source>
        <dbReference type="PROSITE" id="PS51083"/>
    </source>
</evidence>
<dbReference type="SUPFAM" id="SSF144232">
    <property type="entry name" value="HIT/MYND zinc finger-like"/>
    <property type="match status" value="1"/>
</dbReference>
<keyword evidence="1" id="KW-0862">Zinc</keyword>
<gene>
    <name evidence="4" type="ORF">NADFUDRAFT_53485</name>
</gene>
<reference evidence="4 5" key="1">
    <citation type="journal article" date="2016" name="Proc. Natl. Acad. Sci. U.S.A.">
        <title>Comparative genomics of biotechnologically important yeasts.</title>
        <authorList>
            <person name="Riley R."/>
            <person name="Haridas S."/>
            <person name="Wolfe K.H."/>
            <person name="Lopes M.R."/>
            <person name="Hittinger C.T."/>
            <person name="Goeker M."/>
            <person name="Salamov A.A."/>
            <person name="Wisecaver J.H."/>
            <person name="Long T.M."/>
            <person name="Calvey C.H."/>
            <person name="Aerts A.L."/>
            <person name="Barry K.W."/>
            <person name="Choi C."/>
            <person name="Clum A."/>
            <person name="Coughlan A.Y."/>
            <person name="Deshpande S."/>
            <person name="Douglass A.P."/>
            <person name="Hanson S.J."/>
            <person name="Klenk H.-P."/>
            <person name="LaButti K.M."/>
            <person name="Lapidus A."/>
            <person name="Lindquist E.A."/>
            <person name="Lipzen A.M."/>
            <person name="Meier-Kolthoff J.P."/>
            <person name="Ohm R.A."/>
            <person name="Otillar R.P."/>
            <person name="Pangilinan J.L."/>
            <person name="Peng Y."/>
            <person name="Rokas A."/>
            <person name="Rosa C.A."/>
            <person name="Scheuner C."/>
            <person name="Sibirny A.A."/>
            <person name="Slot J.C."/>
            <person name="Stielow J.B."/>
            <person name="Sun H."/>
            <person name="Kurtzman C.P."/>
            <person name="Blackwell M."/>
            <person name="Grigoriev I.V."/>
            <person name="Jeffries T.W."/>
        </authorList>
    </citation>
    <scope>NUCLEOTIDE SEQUENCE [LARGE SCALE GENOMIC DNA]</scope>
    <source>
        <strain evidence="4 5">DSM 6958</strain>
    </source>
</reference>
<dbReference type="STRING" id="857566.A0A1E3PCX1"/>
<dbReference type="OrthoDB" id="18412at2759"/>
<dbReference type="InterPro" id="IPR039646">
    <property type="entry name" value="ZNHIT2"/>
</dbReference>
<dbReference type="PROSITE" id="PS51083">
    <property type="entry name" value="ZF_HIT"/>
    <property type="match status" value="1"/>
</dbReference>
<evidence type="ECO:0000313" key="5">
    <source>
        <dbReference type="Proteomes" id="UP000095009"/>
    </source>
</evidence>
<dbReference type="GO" id="GO:0008270">
    <property type="term" value="F:zinc ion binding"/>
    <property type="evidence" value="ECO:0007669"/>
    <property type="project" value="UniProtKB-UniRule"/>
</dbReference>
<evidence type="ECO:0000256" key="2">
    <source>
        <dbReference type="SAM" id="MobiDB-lite"/>
    </source>
</evidence>
<feature type="region of interest" description="Disordered" evidence="2">
    <location>
        <begin position="1"/>
        <end position="30"/>
    </location>
</feature>
<keyword evidence="5" id="KW-1185">Reference proteome</keyword>
<dbReference type="Pfam" id="PF04438">
    <property type="entry name" value="zf-HIT"/>
    <property type="match status" value="1"/>
</dbReference>
<organism evidence="4 5">
    <name type="scientific">Nadsonia fulvescens var. elongata DSM 6958</name>
    <dbReference type="NCBI Taxonomy" id="857566"/>
    <lineage>
        <taxon>Eukaryota</taxon>
        <taxon>Fungi</taxon>
        <taxon>Dikarya</taxon>
        <taxon>Ascomycota</taxon>
        <taxon>Saccharomycotina</taxon>
        <taxon>Dipodascomycetes</taxon>
        <taxon>Dipodascales</taxon>
        <taxon>Dipodascales incertae sedis</taxon>
        <taxon>Nadsonia</taxon>
    </lineage>
</organism>
<dbReference type="EMBL" id="KV454415">
    <property type="protein sequence ID" value="ODQ63211.1"/>
    <property type="molecule type" value="Genomic_DNA"/>
</dbReference>
<dbReference type="AlphaFoldDB" id="A0A1E3PCX1"/>
<proteinExistence type="predicted"/>